<organism evidence="2">
    <name type="scientific">Sesamum angustifolium</name>
    <dbReference type="NCBI Taxonomy" id="2727405"/>
    <lineage>
        <taxon>Eukaryota</taxon>
        <taxon>Viridiplantae</taxon>
        <taxon>Streptophyta</taxon>
        <taxon>Embryophyta</taxon>
        <taxon>Tracheophyta</taxon>
        <taxon>Spermatophyta</taxon>
        <taxon>Magnoliopsida</taxon>
        <taxon>eudicotyledons</taxon>
        <taxon>Gunneridae</taxon>
        <taxon>Pentapetalae</taxon>
        <taxon>asterids</taxon>
        <taxon>lamiids</taxon>
        <taxon>Lamiales</taxon>
        <taxon>Pedaliaceae</taxon>
        <taxon>Sesamum</taxon>
    </lineage>
</organism>
<reference evidence="2" key="2">
    <citation type="journal article" date="2024" name="Plant">
        <title>Genomic evolution and insights into agronomic trait innovations of Sesamum species.</title>
        <authorList>
            <person name="Miao H."/>
            <person name="Wang L."/>
            <person name="Qu L."/>
            <person name="Liu H."/>
            <person name="Sun Y."/>
            <person name="Le M."/>
            <person name="Wang Q."/>
            <person name="Wei S."/>
            <person name="Zheng Y."/>
            <person name="Lin W."/>
            <person name="Duan Y."/>
            <person name="Cao H."/>
            <person name="Xiong S."/>
            <person name="Wang X."/>
            <person name="Wei L."/>
            <person name="Li C."/>
            <person name="Ma Q."/>
            <person name="Ju M."/>
            <person name="Zhao R."/>
            <person name="Li G."/>
            <person name="Mu C."/>
            <person name="Tian Q."/>
            <person name="Mei H."/>
            <person name="Zhang T."/>
            <person name="Gao T."/>
            <person name="Zhang H."/>
        </authorList>
    </citation>
    <scope>NUCLEOTIDE SEQUENCE</scope>
    <source>
        <strain evidence="2">G01</strain>
    </source>
</reference>
<evidence type="ECO:0000313" key="2">
    <source>
        <dbReference type="EMBL" id="KAL0358929.1"/>
    </source>
</evidence>
<gene>
    <name evidence="2" type="ORF">Sangu_0742300</name>
</gene>
<proteinExistence type="predicted"/>
<dbReference type="EMBL" id="JACGWK010000004">
    <property type="protein sequence ID" value="KAL0358929.1"/>
    <property type="molecule type" value="Genomic_DNA"/>
</dbReference>
<dbReference type="AlphaFoldDB" id="A0AAW2PUG4"/>
<comment type="caution">
    <text evidence="2">The sequence shown here is derived from an EMBL/GenBank/DDBJ whole genome shotgun (WGS) entry which is preliminary data.</text>
</comment>
<evidence type="ECO:0000256" key="1">
    <source>
        <dbReference type="SAM" id="MobiDB-lite"/>
    </source>
</evidence>
<protein>
    <submittedName>
        <fullName evidence="2">Uncharacterized protein</fullName>
    </submittedName>
</protein>
<accession>A0AAW2PUG4</accession>
<feature type="region of interest" description="Disordered" evidence="1">
    <location>
        <begin position="67"/>
        <end position="86"/>
    </location>
</feature>
<sequence length="166" mass="18080">MEIGGSSSVPSHYLTSISDNCSEANMWSTSLQPPTPTPTPTPWSTALSPTHHFCKFYHSINSNLERISPPLKSSSSSSSARPEPPHMAAGIYIATPSRTVVHLKHSPLLGPKPTSLAAPTLRLPHSLQKFQGIKRRKPNLTVCFVLEDEKLTRLGSRDLGEESGEE</sequence>
<feature type="region of interest" description="Disordered" evidence="1">
    <location>
        <begin position="25"/>
        <end position="44"/>
    </location>
</feature>
<reference evidence="2" key="1">
    <citation type="submission" date="2020-06" db="EMBL/GenBank/DDBJ databases">
        <authorList>
            <person name="Li T."/>
            <person name="Hu X."/>
            <person name="Zhang T."/>
            <person name="Song X."/>
            <person name="Zhang H."/>
            <person name="Dai N."/>
            <person name="Sheng W."/>
            <person name="Hou X."/>
            <person name="Wei L."/>
        </authorList>
    </citation>
    <scope>NUCLEOTIDE SEQUENCE</scope>
    <source>
        <strain evidence="2">G01</strain>
        <tissue evidence="2">Leaf</tissue>
    </source>
</reference>
<name>A0AAW2PUG4_9LAMI</name>